<organism evidence="2 3">
    <name type="scientific">Chara braunii</name>
    <name type="common">Braun's stonewort</name>
    <dbReference type="NCBI Taxonomy" id="69332"/>
    <lineage>
        <taxon>Eukaryota</taxon>
        <taxon>Viridiplantae</taxon>
        <taxon>Streptophyta</taxon>
        <taxon>Charophyceae</taxon>
        <taxon>Charales</taxon>
        <taxon>Characeae</taxon>
        <taxon>Chara</taxon>
    </lineage>
</organism>
<dbReference type="InterPro" id="IPR050951">
    <property type="entry name" value="Retrovirus_Pol_polyprotein"/>
</dbReference>
<evidence type="ECO:0000313" key="3">
    <source>
        <dbReference type="Proteomes" id="UP000265515"/>
    </source>
</evidence>
<gene>
    <name evidence="2" type="ORF">CBR_g49841</name>
</gene>
<dbReference type="InterPro" id="IPR001584">
    <property type="entry name" value="Integrase_cat-core"/>
</dbReference>
<name>A0A388JP71_CHABU</name>
<dbReference type="AlphaFoldDB" id="A0A388JP71"/>
<evidence type="ECO:0000259" key="1">
    <source>
        <dbReference type="PROSITE" id="PS50994"/>
    </source>
</evidence>
<dbReference type="InterPro" id="IPR012337">
    <property type="entry name" value="RNaseH-like_sf"/>
</dbReference>
<dbReference type="PANTHER" id="PTHR37984:SF5">
    <property type="entry name" value="PROTEIN NYNRIN-LIKE"/>
    <property type="match status" value="1"/>
</dbReference>
<dbReference type="InterPro" id="IPR056924">
    <property type="entry name" value="SH3_Tf2-1"/>
</dbReference>
<dbReference type="InterPro" id="IPR016197">
    <property type="entry name" value="Chromo-like_dom_sf"/>
</dbReference>
<dbReference type="SUPFAM" id="SSF54160">
    <property type="entry name" value="Chromo domain-like"/>
    <property type="match status" value="1"/>
</dbReference>
<dbReference type="GO" id="GO:0015074">
    <property type="term" value="P:DNA integration"/>
    <property type="evidence" value="ECO:0007669"/>
    <property type="project" value="InterPro"/>
</dbReference>
<dbReference type="SUPFAM" id="SSF53098">
    <property type="entry name" value="Ribonuclease H-like"/>
    <property type="match status" value="1"/>
</dbReference>
<dbReference type="Proteomes" id="UP000265515">
    <property type="component" value="Unassembled WGS sequence"/>
</dbReference>
<dbReference type="Gramene" id="GBG59581">
    <property type="protein sequence ID" value="GBG59581"/>
    <property type="gene ID" value="CBR_g49841"/>
</dbReference>
<accession>A0A388JP71</accession>
<sequence>MTSGNHPEANGQAEQMNRVVQHLLRHYIKPNQVDWDEKFALIASLYNNAVHCATGASPNSLLLTFKPRVPLDFLLPENQPTAAPGTLEFAYRYESYMQQVVEHMHKAQAAMIESENKHHHPSMFQVGDRLWVKASELGQKHGISCKLMPQYFGPWEVLDVIGDEPDRPSHVIQIPGHLRTYPVFHASKLAPFEETDQFPLRRSMLPPTMDGEVDIDDIVDHREMTVPRPTGKGRPLKPKLQYRVRFRHPDPKEDRWFTREELMQTAPQVEPTPAEAERSNLANLMLTMMRAVMWNNTMLTVQIHEGRQLRQTQQKDAAALTTVVLAAATHQQQQQQLLNTTTTRINNIEAKASAAPGCTTYTTKQLEECIDHVITIIGELGDFTSLATISSMVAAIKTDITKLQSRPDVATKAYKMPRFIIGKFDDYNKTDALTWWQSFLTEASCHTAPTEDMMKALYLQLIGGAEAWMNHTAAILKCTIAQLHTHILWKQFEQMWFTRFMVRNVVKAAMNDVYSSSQGNMPTRDWTIKWQKIVTTPGFDLSFPNQRSEFFSRSCAGLRSALGNEYDYASFQAILDRAKQVIQTDDKAANERQSQPHYVAKQGY</sequence>
<dbReference type="PROSITE" id="PS50994">
    <property type="entry name" value="INTEGRASE"/>
    <property type="match status" value="1"/>
</dbReference>
<proteinExistence type="predicted"/>
<dbReference type="EMBL" id="BFEA01000005">
    <property type="protein sequence ID" value="GBG59581.1"/>
    <property type="molecule type" value="Genomic_DNA"/>
</dbReference>
<dbReference type="PANTHER" id="PTHR37984">
    <property type="entry name" value="PROTEIN CBG26694"/>
    <property type="match status" value="1"/>
</dbReference>
<evidence type="ECO:0000313" key="2">
    <source>
        <dbReference type="EMBL" id="GBG59581.1"/>
    </source>
</evidence>
<dbReference type="InterPro" id="IPR036397">
    <property type="entry name" value="RNaseH_sf"/>
</dbReference>
<keyword evidence="3" id="KW-1185">Reference proteome</keyword>
<comment type="caution">
    <text evidence="2">The sequence shown here is derived from an EMBL/GenBank/DDBJ whole genome shotgun (WGS) entry which is preliminary data.</text>
</comment>
<reference evidence="2 3" key="1">
    <citation type="journal article" date="2018" name="Cell">
        <title>The Chara Genome: Secondary Complexity and Implications for Plant Terrestrialization.</title>
        <authorList>
            <person name="Nishiyama T."/>
            <person name="Sakayama H."/>
            <person name="Vries J.D."/>
            <person name="Buschmann H."/>
            <person name="Saint-Marcoux D."/>
            <person name="Ullrich K.K."/>
            <person name="Haas F.B."/>
            <person name="Vanderstraeten L."/>
            <person name="Becker D."/>
            <person name="Lang D."/>
            <person name="Vosolsobe S."/>
            <person name="Rombauts S."/>
            <person name="Wilhelmsson P.K.I."/>
            <person name="Janitza P."/>
            <person name="Kern R."/>
            <person name="Heyl A."/>
            <person name="Rumpler F."/>
            <person name="Villalobos L.I.A.C."/>
            <person name="Clay J.M."/>
            <person name="Skokan R."/>
            <person name="Toyoda A."/>
            <person name="Suzuki Y."/>
            <person name="Kagoshima H."/>
            <person name="Schijlen E."/>
            <person name="Tajeshwar N."/>
            <person name="Catarino B."/>
            <person name="Hetherington A.J."/>
            <person name="Saltykova A."/>
            <person name="Bonnot C."/>
            <person name="Breuninger H."/>
            <person name="Symeonidi A."/>
            <person name="Radhakrishnan G.V."/>
            <person name="Van Nieuwerburgh F."/>
            <person name="Deforce D."/>
            <person name="Chang C."/>
            <person name="Karol K.G."/>
            <person name="Hedrich R."/>
            <person name="Ulvskov P."/>
            <person name="Glockner G."/>
            <person name="Delwiche C.F."/>
            <person name="Petrasek J."/>
            <person name="Van de Peer Y."/>
            <person name="Friml J."/>
            <person name="Beilby M."/>
            <person name="Dolan L."/>
            <person name="Kohara Y."/>
            <person name="Sugano S."/>
            <person name="Fujiyama A."/>
            <person name="Delaux P.-M."/>
            <person name="Quint M."/>
            <person name="TheiBen G."/>
            <person name="Hagemann M."/>
            <person name="Harholt J."/>
            <person name="Dunand C."/>
            <person name="Zachgo S."/>
            <person name="Langdale J."/>
            <person name="Maumus F."/>
            <person name="Straeten D.V.D."/>
            <person name="Gould S.B."/>
            <person name="Rensing S.A."/>
        </authorList>
    </citation>
    <scope>NUCLEOTIDE SEQUENCE [LARGE SCALE GENOMIC DNA]</scope>
    <source>
        <strain evidence="2 3">S276</strain>
    </source>
</reference>
<dbReference type="GO" id="GO:0003676">
    <property type="term" value="F:nucleic acid binding"/>
    <property type="evidence" value="ECO:0007669"/>
    <property type="project" value="InterPro"/>
</dbReference>
<feature type="domain" description="Integrase catalytic" evidence="1">
    <location>
        <begin position="1"/>
        <end position="66"/>
    </location>
</feature>
<protein>
    <recommendedName>
        <fullName evidence="1">Integrase catalytic domain-containing protein</fullName>
    </recommendedName>
</protein>
<dbReference type="Pfam" id="PF24626">
    <property type="entry name" value="SH3_Tf2-1"/>
    <property type="match status" value="1"/>
</dbReference>
<dbReference type="Gene3D" id="3.30.420.10">
    <property type="entry name" value="Ribonuclease H-like superfamily/Ribonuclease H"/>
    <property type="match status" value="1"/>
</dbReference>